<dbReference type="InterPro" id="IPR051045">
    <property type="entry name" value="TonB-dependent_transducer"/>
</dbReference>
<dbReference type="InterPro" id="IPR037682">
    <property type="entry name" value="TonB_C"/>
</dbReference>
<comment type="similarity">
    <text evidence="2">Belongs to the TonB family.</text>
</comment>
<evidence type="ECO:0000256" key="1">
    <source>
        <dbReference type="ARBA" id="ARBA00004383"/>
    </source>
</evidence>
<feature type="compositionally biased region" description="Pro residues" evidence="10">
    <location>
        <begin position="99"/>
        <end position="112"/>
    </location>
</feature>
<dbReference type="RefSeq" id="WP_007186244.1">
    <property type="nucleotide sequence ID" value="NZ_AKGD01000002.1"/>
</dbReference>
<keyword evidence="9 11" id="KW-0472">Membrane</keyword>
<dbReference type="PANTHER" id="PTHR33446">
    <property type="entry name" value="PROTEIN TONB-RELATED"/>
    <property type="match status" value="1"/>
</dbReference>
<accession>I8T7J9</accession>
<evidence type="ECO:0000256" key="10">
    <source>
        <dbReference type="SAM" id="MobiDB-lite"/>
    </source>
</evidence>
<evidence type="ECO:0000259" key="12">
    <source>
        <dbReference type="PROSITE" id="PS52015"/>
    </source>
</evidence>
<reference evidence="13 14" key="1">
    <citation type="journal article" date="2012" name="J. Bacteriol.">
        <title>Genome Sequence of n-Alkane-Degrading Hydrocarboniphaga effusa Strain AP103T (ATCC BAA-332T).</title>
        <authorList>
            <person name="Chang H.K."/>
            <person name="Zylstra G.J."/>
            <person name="Chae J.C."/>
        </authorList>
    </citation>
    <scope>NUCLEOTIDE SEQUENCE [LARGE SCALE GENOMIC DNA]</scope>
    <source>
        <strain evidence="13 14">AP103</strain>
    </source>
</reference>
<feature type="region of interest" description="Disordered" evidence="10">
    <location>
        <begin position="52"/>
        <end position="116"/>
    </location>
</feature>
<keyword evidence="4" id="KW-1003">Cell membrane</keyword>
<comment type="subcellular location">
    <subcellularLocation>
        <location evidence="1">Cell inner membrane</location>
        <topology evidence="1">Single-pass membrane protein</topology>
        <orientation evidence="1">Periplasmic side</orientation>
    </subcellularLocation>
</comment>
<sequence length="208" mass="22412">MEFGQRRDPTRRVVGLVGVVLFHVLLVWGLVSGLARKAVELLPAPIETKILEDAPVEEEPPPPPPPPKLDVPPPPFIPPPEITIQTAPPPTNTITTTQTPPPPTPAPQPAPRPAGVSKAPVVKAKACREPEYPAVSERLGETGTVLLQLLVGVDGRVTESKIEKSSGFERLDKAAQQALSRCKFEPGTTDGQPTAAWAQLKYTFRKQN</sequence>
<evidence type="ECO:0000256" key="5">
    <source>
        <dbReference type="ARBA" id="ARBA00022519"/>
    </source>
</evidence>
<evidence type="ECO:0000256" key="6">
    <source>
        <dbReference type="ARBA" id="ARBA00022692"/>
    </source>
</evidence>
<gene>
    <name evidence="13" type="ORF">WQQ_33050</name>
</gene>
<dbReference type="STRING" id="1172194.WQQ_33050"/>
<dbReference type="Gene3D" id="3.30.1150.10">
    <property type="match status" value="1"/>
</dbReference>
<protein>
    <recommendedName>
        <fullName evidence="12">TonB C-terminal domain-containing protein</fullName>
    </recommendedName>
</protein>
<dbReference type="PROSITE" id="PS52015">
    <property type="entry name" value="TONB_CTD"/>
    <property type="match status" value="1"/>
</dbReference>
<dbReference type="OrthoDB" id="9792439at2"/>
<dbReference type="InterPro" id="IPR006260">
    <property type="entry name" value="TonB/TolA_C"/>
</dbReference>
<evidence type="ECO:0000256" key="9">
    <source>
        <dbReference type="ARBA" id="ARBA00023136"/>
    </source>
</evidence>
<evidence type="ECO:0000313" key="14">
    <source>
        <dbReference type="Proteomes" id="UP000003704"/>
    </source>
</evidence>
<dbReference type="PANTHER" id="PTHR33446:SF2">
    <property type="entry name" value="PROTEIN TONB"/>
    <property type="match status" value="1"/>
</dbReference>
<dbReference type="SUPFAM" id="SSF74653">
    <property type="entry name" value="TolA/TonB C-terminal domain"/>
    <property type="match status" value="1"/>
</dbReference>
<dbReference type="EMBL" id="AKGD01000002">
    <property type="protein sequence ID" value="EIT69723.1"/>
    <property type="molecule type" value="Genomic_DNA"/>
</dbReference>
<evidence type="ECO:0000256" key="8">
    <source>
        <dbReference type="ARBA" id="ARBA00022989"/>
    </source>
</evidence>
<dbReference type="GO" id="GO:0005886">
    <property type="term" value="C:plasma membrane"/>
    <property type="evidence" value="ECO:0007669"/>
    <property type="project" value="UniProtKB-SubCell"/>
</dbReference>
<name>I8T7J9_9GAMM</name>
<keyword evidence="3" id="KW-0813">Transport</keyword>
<evidence type="ECO:0000313" key="13">
    <source>
        <dbReference type="EMBL" id="EIT69723.1"/>
    </source>
</evidence>
<keyword evidence="5" id="KW-0997">Cell inner membrane</keyword>
<keyword evidence="6 11" id="KW-0812">Transmembrane</keyword>
<evidence type="ECO:0000256" key="7">
    <source>
        <dbReference type="ARBA" id="ARBA00022927"/>
    </source>
</evidence>
<keyword evidence="7" id="KW-0653">Protein transport</keyword>
<comment type="caution">
    <text evidence="13">The sequence shown here is derived from an EMBL/GenBank/DDBJ whole genome shotgun (WGS) entry which is preliminary data.</text>
</comment>
<dbReference type="GO" id="GO:0015031">
    <property type="term" value="P:protein transport"/>
    <property type="evidence" value="ECO:0007669"/>
    <property type="project" value="UniProtKB-KW"/>
</dbReference>
<evidence type="ECO:0000256" key="11">
    <source>
        <dbReference type="SAM" id="Phobius"/>
    </source>
</evidence>
<dbReference type="AlphaFoldDB" id="I8T7J9"/>
<keyword evidence="14" id="KW-1185">Reference proteome</keyword>
<organism evidence="13 14">
    <name type="scientific">Hydrocarboniphaga effusa AP103</name>
    <dbReference type="NCBI Taxonomy" id="1172194"/>
    <lineage>
        <taxon>Bacteria</taxon>
        <taxon>Pseudomonadati</taxon>
        <taxon>Pseudomonadota</taxon>
        <taxon>Gammaproteobacteria</taxon>
        <taxon>Nevskiales</taxon>
        <taxon>Nevskiaceae</taxon>
        <taxon>Hydrocarboniphaga</taxon>
    </lineage>
</organism>
<evidence type="ECO:0000256" key="2">
    <source>
        <dbReference type="ARBA" id="ARBA00006555"/>
    </source>
</evidence>
<evidence type="ECO:0000256" key="4">
    <source>
        <dbReference type="ARBA" id="ARBA00022475"/>
    </source>
</evidence>
<dbReference type="NCBIfam" id="TIGR01352">
    <property type="entry name" value="tonB_Cterm"/>
    <property type="match status" value="1"/>
</dbReference>
<feature type="domain" description="TonB C-terminal" evidence="12">
    <location>
        <begin position="117"/>
        <end position="208"/>
    </location>
</feature>
<dbReference type="Pfam" id="PF03544">
    <property type="entry name" value="TonB_C"/>
    <property type="match status" value="1"/>
</dbReference>
<dbReference type="GO" id="GO:0055085">
    <property type="term" value="P:transmembrane transport"/>
    <property type="evidence" value="ECO:0007669"/>
    <property type="project" value="InterPro"/>
</dbReference>
<feature type="compositionally biased region" description="Pro residues" evidence="10">
    <location>
        <begin position="61"/>
        <end position="91"/>
    </location>
</feature>
<evidence type="ECO:0000256" key="3">
    <source>
        <dbReference type="ARBA" id="ARBA00022448"/>
    </source>
</evidence>
<feature type="transmembrane region" description="Helical" evidence="11">
    <location>
        <begin position="12"/>
        <end position="31"/>
    </location>
</feature>
<keyword evidence="8 11" id="KW-1133">Transmembrane helix</keyword>
<proteinExistence type="inferred from homology"/>
<dbReference type="Proteomes" id="UP000003704">
    <property type="component" value="Unassembled WGS sequence"/>
</dbReference>